<evidence type="ECO:0000313" key="6">
    <source>
        <dbReference type="Proteomes" id="UP000001542"/>
    </source>
</evidence>
<keyword evidence="3" id="KW-0472">Membrane</keyword>
<evidence type="ECO:0000256" key="3">
    <source>
        <dbReference type="SAM" id="Phobius"/>
    </source>
</evidence>
<dbReference type="PANTHER" id="PTHR45672:SF3">
    <property type="entry name" value="THIOREDOXIN DOMAIN-CONTAINING PROTEIN 5"/>
    <property type="match status" value="1"/>
</dbReference>
<reference evidence="5" key="1">
    <citation type="submission" date="2006-10" db="EMBL/GenBank/DDBJ databases">
        <authorList>
            <person name="Amadeo P."/>
            <person name="Zhao Q."/>
            <person name="Wortman J."/>
            <person name="Fraser-Liggett C."/>
            <person name="Carlton J."/>
        </authorList>
    </citation>
    <scope>NUCLEOTIDE SEQUENCE</scope>
    <source>
        <strain evidence="5">G3</strain>
    </source>
</reference>
<dbReference type="CDD" id="cd02961">
    <property type="entry name" value="PDI_a_family"/>
    <property type="match status" value="1"/>
</dbReference>
<dbReference type="RefSeq" id="XP_001330649.1">
    <property type="nucleotide sequence ID" value="XM_001330613.1"/>
</dbReference>
<reference evidence="5" key="2">
    <citation type="journal article" date="2007" name="Science">
        <title>Draft genome sequence of the sexually transmitted pathogen Trichomonas vaginalis.</title>
        <authorList>
            <person name="Carlton J.M."/>
            <person name="Hirt R.P."/>
            <person name="Silva J.C."/>
            <person name="Delcher A.L."/>
            <person name="Schatz M."/>
            <person name="Zhao Q."/>
            <person name="Wortman J.R."/>
            <person name="Bidwell S.L."/>
            <person name="Alsmark U.C.M."/>
            <person name="Besteiro S."/>
            <person name="Sicheritz-Ponten T."/>
            <person name="Noel C.J."/>
            <person name="Dacks J.B."/>
            <person name="Foster P.G."/>
            <person name="Simillion C."/>
            <person name="Van de Peer Y."/>
            <person name="Miranda-Saavedra D."/>
            <person name="Barton G.J."/>
            <person name="Westrop G.D."/>
            <person name="Mueller S."/>
            <person name="Dessi D."/>
            <person name="Fiori P.L."/>
            <person name="Ren Q."/>
            <person name="Paulsen I."/>
            <person name="Zhang H."/>
            <person name="Bastida-Corcuera F.D."/>
            <person name="Simoes-Barbosa A."/>
            <person name="Brown M.T."/>
            <person name="Hayes R.D."/>
            <person name="Mukherjee M."/>
            <person name="Okumura C.Y."/>
            <person name="Schneider R."/>
            <person name="Smith A.J."/>
            <person name="Vanacova S."/>
            <person name="Villalvazo M."/>
            <person name="Haas B.J."/>
            <person name="Pertea M."/>
            <person name="Feldblyum T.V."/>
            <person name="Utterback T.R."/>
            <person name="Shu C.L."/>
            <person name="Osoegawa K."/>
            <person name="de Jong P.J."/>
            <person name="Hrdy I."/>
            <person name="Horvathova L."/>
            <person name="Zubacova Z."/>
            <person name="Dolezal P."/>
            <person name="Malik S.B."/>
            <person name="Logsdon J.M. Jr."/>
            <person name="Henze K."/>
            <person name="Gupta A."/>
            <person name="Wang C.C."/>
            <person name="Dunne R.L."/>
            <person name="Upcroft J.A."/>
            <person name="Upcroft P."/>
            <person name="White O."/>
            <person name="Salzberg S.L."/>
            <person name="Tang P."/>
            <person name="Chiu C.-H."/>
            <person name="Lee Y.-S."/>
            <person name="Embley T.M."/>
            <person name="Coombs G.H."/>
            <person name="Mottram J.C."/>
            <person name="Tachezy J."/>
            <person name="Fraser-Liggett C.M."/>
            <person name="Johnson P.J."/>
        </authorList>
    </citation>
    <scope>NUCLEOTIDE SEQUENCE [LARGE SCALE GENOMIC DNA]</scope>
    <source>
        <strain evidence="5">G3</strain>
    </source>
</reference>
<dbReference type="Proteomes" id="UP000001542">
    <property type="component" value="Unassembled WGS sequence"/>
</dbReference>
<dbReference type="GO" id="GO:0005783">
    <property type="term" value="C:endoplasmic reticulum"/>
    <property type="evidence" value="ECO:0000318"/>
    <property type="project" value="GO_Central"/>
</dbReference>
<dbReference type="Pfam" id="PF00085">
    <property type="entry name" value="Thioredoxin"/>
    <property type="match status" value="1"/>
</dbReference>
<dbReference type="EMBL" id="DS113538">
    <property type="protein sequence ID" value="EAY02388.1"/>
    <property type="molecule type" value="Genomic_DNA"/>
</dbReference>
<dbReference type="STRING" id="5722.A2EYA0"/>
<feature type="domain" description="Thioredoxin" evidence="4">
    <location>
        <begin position="13"/>
        <end position="111"/>
    </location>
</feature>
<gene>
    <name evidence="5" type="ORF">TVAG_030620</name>
</gene>
<evidence type="ECO:0000313" key="5">
    <source>
        <dbReference type="EMBL" id="EAY02388.1"/>
    </source>
</evidence>
<dbReference type="Gene3D" id="3.40.30.10">
    <property type="entry name" value="Glutaredoxin"/>
    <property type="match status" value="1"/>
</dbReference>
<feature type="transmembrane region" description="Helical" evidence="3">
    <location>
        <begin position="325"/>
        <end position="347"/>
    </location>
</feature>
<dbReference type="InterPro" id="IPR036249">
    <property type="entry name" value="Thioredoxin-like_sf"/>
</dbReference>
<dbReference type="GO" id="GO:0003756">
    <property type="term" value="F:protein disulfide isomerase activity"/>
    <property type="evidence" value="ECO:0000318"/>
    <property type="project" value="GO_Central"/>
</dbReference>
<dbReference type="AlphaFoldDB" id="A2EYA0"/>
<keyword evidence="6" id="KW-1185">Reference proteome</keyword>
<accession>A2EYA0</accession>
<dbReference type="VEuPathDB" id="TrichDB:TVAGG3_0868280"/>
<dbReference type="PANTHER" id="PTHR45672">
    <property type="entry name" value="PROTEIN DISULFIDE-ISOMERASE C17H9.14C-RELATED"/>
    <property type="match status" value="1"/>
</dbReference>
<dbReference type="KEGG" id="tva:4760226"/>
<dbReference type="InterPro" id="IPR013766">
    <property type="entry name" value="Thioredoxin_domain"/>
</dbReference>
<name>A2EYA0_TRIV3</name>
<evidence type="ECO:0000259" key="4">
    <source>
        <dbReference type="Pfam" id="PF00085"/>
    </source>
</evidence>
<protein>
    <recommendedName>
        <fullName evidence="4">Thioredoxin domain-containing protein</fullName>
    </recommendedName>
</protein>
<dbReference type="VEuPathDB" id="TrichDB:TVAG_030620"/>
<dbReference type="SUPFAM" id="SSF52833">
    <property type="entry name" value="Thioredoxin-like"/>
    <property type="match status" value="1"/>
</dbReference>
<keyword evidence="3" id="KW-0812">Transmembrane</keyword>
<dbReference type="OrthoDB" id="72053at2759"/>
<comment type="similarity">
    <text evidence="1">Belongs to the protein disulfide isomerase family.</text>
</comment>
<sequence length="366" mass="43113">MIPFLFSIAEYYQLNENNFDSTTGSHKRMCIKVYSTFCPHSQKFAPTWTEFVELNKNNTDVEFGEVECHSNEKLCKNLTNGLFPRVLWVESAIGLIYMHNGERTIPVLKEFMNQMPYYPFNFSTFELNHLKASKTNPVYSLTLPYKEKGNLDSYRKMFLEEEISIPNLYLAFTEYGSAELKMYGENIITYSEEMSPEAYRTFIQKNSPKRVFKFSKPAVEKLMLSGSEFVYLRFDSKHKLQAFLPIFERSLAKYKTYYEIYGPETEFGKEFGLTGKNIIVFIDERNGRYCQLKSDKPTYLEVSKWVDNIEQGKRLSWKKYNSSDFFTKLCFVVVIVLIVFILYRVVFKRMKFCNKKRILLSGSHLV</sequence>
<evidence type="ECO:0000256" key="1">
    <source>
        <dbReference type="ARBA" id="ARBA00006347"/>
    </source>
</evidence>
<keyword evidence="2" id="KW-0732">Signal</keyword>
<organism evidence="5 6">
    <name type="scientific">Trichomonas vaginalis (strain ATCC PRA-98 / G3)</name>
    <dbReference type="NCBI Taxonomy" id="412133"/>
    <lineage>
        <taxon>Eukaryota</taxon>
        <taxon>Metamonada</taxon>
        <taxon>Parabasalia</taxon>
        <taxon>Trichomonadida</taxon>
        <taxon>Trichomonadidae</taxon>
        <taxon>Trichomonas</taxon>
    </lineage>
</organism>
<evidence type="ECO:0000256" key="2">
    <source>
        <dbReference type="ARBA" id="ARBA00022729"/>
    </source>
</evidence>
<proteinExistence type="inferred from homology"/>
<dbReference type="GO" id="GO:0006457">
    <property type="term" value="P:protein folding"/>
    <property type="evidence" value="ECO:0000318"/>
    <property type="project" value="GO_Central"/>
</dbReference>
<keyword evidence="3" id="KW-1133">Transmembrane helix</keyword>
<dbReference type="SMR" id="A2EYA0"/>
<dbReference type="InParanoid" id="A2EYA0"/>
<dbReference type="InterPro" id="IPR051063">
    <property type="entry name" value="PDI"/>
</dbReference>